<reference evidence="1" key="1">
    <citation type="submission" date="2020-02" db="EMBL/GenBank/DDBJ databases">
        <authorList>
            <person name="Meier V. D."/>
        </authorList>
    </citation>
    <scope>NUCLEOTIDE SEQUENCE</scope>
    <source>
        <strain evidence="1">AVDCRST_MAG93</strain>
    </source>
</reference>
<protein>
    <submittedName>
        <fullName evidence="1">Uncharacterized protein</fullName>
    </submittedName>
</protein>
<dbReference type="AlphaFoldDB" id="A0A6J4JZC0"/>
<name>A0A6J4JZC0_9CHLR</name>
<gene>
    <name evidence="1" type="ORF">AVDCRST_MAG93-3951</name>
</gene>
<evidence type="ECO:0000313" key="1">
    <source>
        <dbReference type="EMBL" id="CAA9291685.1"/>
    </source>
</evidence>
<accession>A0A6J4JZC0</accession>
<proteinExistence type="predicted"/>
<dbReference type="EMBL" id="CADCTR010001339">
    <property type="protein sequence ID" value="CAA9291685.1"/>
    <property type="molecule type" value="Genomic_DNA"/>
</dbReference>
<sequence length="85" mass="9578">MRYHPQTLGEARLVARTLDFETKHGDLGVNRCPKCREAVFAVERRSPDGTVDYGYCLNPGCRYEPVEGLVQPGTLERRVVGGNWL</sequence>
<organism evidence="1">
    <name type="scientific">uncultured Chloroflexia bacterium</name>
    <dbReference type="NCBI Taxonomy" id="1672391"/>
    <lineage>
        <taxon>Bacteria</taxon>
        <taxon>Bacillati</taxon>
        <taxon>Chloroflexota</taxon>
        <taxon>Chloroflexia</taxon>
        <taxon>environmental samples</taxon>
    </lineage>
</organism>